<keyword evidence="2" id="KW-1185">Reference proteome</keyword>
<proteinExistence type="predicted"/>
<accession>A0A7J6MA13</accession>
<gene>
    <name evidence="1" type="ORF">FOL47_003070</name>
</gene>
<evidence type="ECO:0000313" key="2">
    <source>
        <dbReference type="Proteomes" id="UP000591131"/>
    </source>
</evidence>
<reference evidence="1 2" key="1">
    <citation type="submission" date="2020-04" db="EMBL/GenBank/DDBJ databases">
        <title>Perkinsus chesapeaki whole genome sequence.</title>
        <authorList>
            <person name="Bogema D.R."/>
        </authorList>
    </citation>
    <scope>NUCLEOTIDE SEQUENCE [LARGE SCALE GENOMIC DNA]</scope>
    <source>
        <strain evidence="1">ATCC PRA-425</strain>
    </source>
</reference>
<protein>
    <submittedName>
        <fullName evidence="1">Uncharacterized protein</fullName>
    </submittedName>
</protein>
<comment type="caution">
    <text evidence="1">The sequence shown here is derived from an EMBL/GenBank/DDBJ whole genome shotgun (WGS) entry which is preliminary data.</text>
</comment>
<dbReference type="AlphaFoldDB" id="A0A7J6MA13"/>
<sequence length="131" mass="14961">MIDTCPSVDFETRLSVDYLLIKWPGQEHSCDGSSPMVPRPFPKPTPTSLWRAMASYGRNSFSRDRDPGKSKKAIRETARKSEWLRGMKKSAVFTTLRIVVSQSRVMQHVWNSTVETAERRIAVKRPPLRGV</sequence>
<name>A0A7J6MA13_PERCH</name>
<dbReference type="EMBL" id="JAAPAO010000192">
    <property type="protein sequence ID" value="KAF4668365.1"/>
    <property type="molecule type" value="Genomic_DNA"/>
</dbReference>
<evidence type="ECO:0000313" key="1">
    <source>
        <dbReference type="EMBL" id="KAF4668365.1"/>
    </source>
</evidence>
<dbReference type="Proteomes" id="UP000591131">
    <property type="component" value="Unassembled WGS sequence"/>
</dbReference>
<organism evidence="1 2">
    <name type="scientific">Perkinsus chesapeaki</name>
    <name type="common">Clam parasite</name>
    <name type="synonym">Perkinsus andrewsi</name>
    <dbReference type="NCBI Taxonomy" id="330153"/>
    <lineage>
        <taxon>Eukaryota</taxon>
        <taxon>Sar</taxon>
        <taxon>Alveolata</taxon>
        <taxon>Perkinsozoa</taxon>
        <taxon>Perkinsea</taxon>
        <taxon>Perkinsida</taxon>
        <taxon>Perkinsidae</taxon>
        <taxon>Perkinsus</taxon>
    </lineage>
</organism>